<name>A0A5U2F912_SALER</name>
<dbReference type="AlphaFoldDB" id="A0A5U2F912"/>
<feature type="transmembrane region" description="Helical" evidence="1">
    <location>
        <begin position="6"/>
        <end position="32"/>
    </location>
</feature>
<comment type="caution">
    <text evidence="2">The sequence shown here is derived from an EMBL/GenBank/DDBJ whole genome shotgun (WGS) entry which is preliminary data.</text>
</comment>
<keyword evidence="1" id="KW-1133">Transmembrane helix</keyword>
<keyword evidence="1" id="KW-0812">Transmembrane</keyword>
<reference evidence="2" key="1">
    <citation type="submission" date="2018-07" db="EMBL/GenBank/DDBJ databases">
        <authorList>
            <consortium name="GenomeTrakr network: Whole genome sequencing for foodborne pathogen traceback"/>
        </authorList>
    </citation>
    <scope>NUCLEOTIDE SEQUENCE</scope>
    <source>
        <strain evidence="2">CFSAN018538</strain>
    </source>
</reference>
<organism evidence="2">
    <name type="scientific">Salmonella enterica</name>
    <name type="common">Salmonella choleraesuis</name>
    <dbReference type="NCBI Taxonomy" id="28901"/>
    <lineage>
        <taxon>Bacteria</taxon>
        <taxon>Pseudomonadati</taxon>
        <taxon>Pseudomonadota</taxon>
        <taxon>Gammaproteobacteria</taxon>
        <taxon>Enterobacterales</taxon>
        <taxon>Enterobacteriaceae</taxon>
        <taxon>Salmonella</taxon>
    </lineage>
</organism>
<keyword evidence="1" id="KW-0472">Membrane</keyword>
<gene>
    <name evidence="2" type="ORF">HX37_25870</name>
</gene>
<dbReference type="EMBL" id="AAGKHU010000228">
    <property type="protein sequence ID" value="EBP0014067.1"/>
    <property type="molecule type" value="Genomic_DNA"/>
</dbReference>
<sequence>MELVMWGFKYIGGTICLLSGVLVTALLVGYVAQYSWEKIRLAYSIVEIQRAVKAYKNKKD</sequence>
<protein>
    <submittedName>
        <fullName evidence="2">Uncharacterized protein</fullName>
    </submittedName>
</protein>
<evidence type="ECO:0000313" key="2">
    <source>
        <dbReference type="EMBL" id="EBP0014067.1"/>
    </source>
</evidence>
<evidence type="ECO:0000256" key="1">
    <source>
        <dbReference type="SAM" id="Phobius"/>
    </source>
</evidence>
<proteinExistence type="predicted"/>
<accession>A0A5U2F912</accession>